<accession>A0A9P1DTW3</accession>
<dbReference type="EMBL" id="CAMXCT020006496">
    <property type="protein sequence ID" value="CAL1168108.1"/>
    <property type="molecule type" value="Genomic_DNA"/>
</dbReference>
<proteinExistence type="predicted"/>
<feature type="compositionally biased region" description="Basic residues" evidence="1">
    <location>
        <begin position="113"/>
        <end position="122"/>
    </location>
</feature>
<comment type="caution">
    <text evidence="3">The sequence shown here is derived from an EMBL/GenBank/DDBJ whole genome shotgun (WGS) entry which is preliminary data.</text>
</comment>
<name>A0A9P1DTW3_9DINO</name>
<feature type="chain" id="PRO_5043271875" description="Secreted protein" evidence="2">
    <location>
        <begin position="25"/>
        <end position="122"/>
    </location>
</feature>
<gene>
    <name evidence="3" type="ORF">C1SCF055_LOCUS39611</name>
</gene>
<evidence type="ECO:0000256" key="2">
    <source>
        <dbReference type="SAM" id="SignalP"/>
    </source>
</evidence>
<feature type="region of interest" description="Disordered" evidence="1">
    <location>
        <begin position="81"/>
        <end position="122"/>
    </location>
</feature>
<feature type="signal peptide" evidence="2">
    <location>
        <begin position="1"/>
        <end position="24"/>
    </location>
</feature>
<dbReference type="AlphaFoldDB" id="A0A9P1DTW3"/>
<keyword evidence="5" id="KW-1185">Reference proteome</keyword>
<reference evidence="3" key="1">
    <citation type="submission" date="2022-10" db="EMBL/GenBank/DDBJ databases">
        <authorList>
            <person name="Chen Y."/>
            <person name="Dougan E. K."/>
            <person name="Chan C."/>
            <person name="Rhodes N."/>
            <person name="Thang M."/>
        </authorList>
    </citation>
    <scope>NUCLEOTIDE SEQUENCE</scope>
</reference>
<evidence type="ECO:0000313" key="5">
    <source>
        <dbReference type="Proteomes" id="UP001152797"/>
    </source>
</evidence>
<dbReference type="EMBL" id="CAMXCT030006496">
    <property type="protein sequence ID" value="CAL4802045.1"/>
    <property type="molecule type" value="Genomic_DNA"/>
</dbReference>
<keyword evidence="2" id="KW-0732">Signal</keyword>
<evidence type="ECO:0000256" key="1">
    <source>
        <dbReference type="SAM" id="MobiDB-lite"/>
    </source>
</evidence>
<dbReference type="Proteomes" id="UP001152797">
    <property type="component" value="Unassembled WGS sequence"/>
</dbReference>
<evidence type="ECO:0000313" key="4">
    <source>
        <dbReference type="EMBL" id="CAL1168108.1"/>
    </source>
</evidence>
<protein>
    <recommendedName>
        <fullName evidence="6">Secreted protein</fullName>
    </recommendedName>
</protein>
<feature type="compositionally biased region" description="Basic and acidic residues" evidence="1">
    <location>
        <begin position="81"/>
        <end position="107"/>
    </location>
</feature>
<organism evidence="3">
    <name type="scientific">Cladocopium goreaui</name>
    <dbReference type="NCBI Taxonomy" id="2562237"/>
    <lineage>
        <taxon>Eukaryota</taxon>
        <taxon>Sar</taxon>
        <taxon>Alveolata</taxon>
        <taxon>Dinophyceae</taxon>
        <taxon>Suessiales</taxon>
        <taxon>Symbiodiniaceae</taxon>
        <taxon>Cladocopium</taxon>
    </lineage>
</organism>
<sequence length="122" mass="13596">MAATSWRNLFVIAALVAVTKVTTSTWRDAFSAPPRNLVRRSAQTAKGPVMEVEIETVPETQDPILKPGGLNKTNDIADVAQKEEREKRERVVAKTAETKKKVEEKKNVCNRKPSQRVKASSH</sequence>
<dbReference type="EMBL" id="CAMXCT010006496">
    <property type="protein sequence ID" value="CAI4014733.1"/>
    <property type="molecule type" value="Genomic_DNA"/>
</dbReference>
<reference evidence="4" key="2">
    <citation type="submission" date="2024-04" db="EMBL/GenBank/DDBJ databases">
        <authorList>
            <person name="Chen Y."/>
            <person name="Shah S."/>
            <person name="Dougan E. K."/>
            <person name="Thang M."/>
            <person name="Chan C."/>
        </authorList>
    </citation>
    <scope>NUCLEOTIDE SEQUENCE [LARGE SCALE GENOMIC DNA]</scope>
</reference>
<evidence type="ECO:0008006" key="6">
    <source>
        <dbReference type="Google" id="ProtNLM"/>
    </source>
</evidence>
<evidence type="ECO:0000313" key="3">
    <source>
        <dbReference type="EMBL" id="CAI4014733.1"/>
    </source>
</evidence>